<gene>
    <name evidence="7" type="ORF">NOCA2230118</name>
</gene>
<organism evidence="7">
    <name type="scientific">metagenome</name>
    <dbReference type="NCBI Taxonomy" id="256318"/>
    <lineage>
        <taxon>unclassified sequences</taxon>
        <taxon>metagenomes</taxon>
    </lineage>
</organism>
<dbReference type="InterPro" id="IPR022791">
    <property type="entry name" value="L-PG_synthase/AglD"/>
</dbReference>
<evidence type="ECO:0000256" key="2">
    <source>
        <dbReference type="ARBA" id="ARBA00022475"/>
    </source>
</evidence>
<accession>A0A2P2BZJ4</accession>
<evidence type="ECO:0000256" key="1">
    <source>
        <dbReference type="ARBA" id="ARBA00004651"/>
    </source>
</evidence>
<name>A0A2P2BZJ4_9ZZZZ</name>
<dbReference type="AlphaFoldDB" id="A0A2P2BZJ4"/>
<feature type="transmembrane region" description="Helical" evidence="6">
    <location>
        <begin position="132"/>
        <end position="150"/>
    </location>
</feature>
<feature type="transmembrane region" description="Helical" evidence="6">
    <location>
        <begin position="265"/>
        <end position="286"/>
    </location>
</feature>
<keyword evidence="2" id="KW-1003">Cell membrane</keyword>
<dbReference type="Pfam" id="PF03706">
    <property type="entry name" value="LPG_synthase_TM"/>
    <property type="match status" value="1"/>
</dbReference>
<evidence type="ECO:0000256" key="3">
    <source>
        <dbReference type="ARBA" id="ARBA00022692"/>
    </source>
</evidence>
<sequence length="350" mass="37576">MTENAGQTWSQRNAWLSRILIMALCFIGAWLVIRLIGRINWSAVGEALGQLAWWQLIVLVAMLFVRQLLNALPLAFFIRGLGVYRALVNDLASHLLAVAVPPPGDMVMRVGMFTSWGIDASRAIAGSLMNMLAFYITRFSVPILGFLLILPLRFDGGYAVTAALGAAVAGTIVALIVLGLRSEDFARRTGLFAGRLAHRVRKSVDPESWAASIVQFRLDMQDTFAAGFPRSAIGLVCLVLTDASILLLSLRFVGVSAGEVPAIEVYAAFLCVYPLTMFPFMGLGIADAVLLSTFVAVGGDEVEASGIAALVVWRSFTLIGPVLLGAGSLAVWRQSVKKQTGRAPALPSTH</sequence>
<feature type="transmembrane region" description="Helical" evidence="6">
    <location>
        <begin position="157"/>
        <end position="180"/>
    </location>
</feature>
<evidence type="ECO:0000313" key="7">
    <source>
        <dbReference type="EMBL" id="CUR55198.1"/>
    </source>
</evidence>
<keyword evidence="5 6" id="KW-0472">Membrane</keyword>
<keyword evidence="4 6" id="KW-1133">Transmembrane helix</keyword>
<proteinExistence type="predicted"/>
<feature type="transmembrane region" description="Helical" evidence="6">
    <location>
        <begin position="15"/>
        <end position="36"/>
    </location>
</feature>
<evidence type="ECO:0000256" key="4">
    <source>
        <dbReference type="ARBA" id="ARBA00022989"/>
    </source>
</evidence>
<dbReference type="EMBL" id="CZKA01000016">
    <property type="protein sequence ID" value="CUR55198.1"/>
    <property type="molecule type" value="Genomic_DNA"/>
</dbReference>
<feature type="transmembrane region" description="Helical" evidence="6">
    <location>
        <begin position="48"/>
        <end position="69"/>
    </location>
</feature>
<dbReference type="GO" id="GO:0005886">
    <property type="term" value="C:plasma membrane"/>
    <property type="evidence" value="ECO:0007669"/>
    <property type="project" value="UniProtKB-SubCell"/>
</dbReference>
<feature type="transmembrane region" description="Helical" evidence="6">
    <location>
        <begin position="306"/>
        <end position="332"/>
    </location>
</feature>
<feature type="transmembrane region" description="Helical" evidence="6">
    <location>
        <begin position="232"/>
        <end position="253"/>
    </location>
</feature>
<evidence type="ECO:0000256" key="6">
    <source>
        <dbReference type="SAM" id="Phobius"/>
    </source>
</evidence>
<keyword evidence="3 6" id="KW-0812">Transmembrane</keyword>
<evidence type="ECO:0000256" key="5">
    <source>
        <dbReference type="ARBA" id="ARBA00023136"/>
    </source>
</evidence>
<comment type="subcellular location">
    <subcellularLocation>
        <location evidence="1">Cell membrane</location>
        <topology evidence="1">Multi-pass membrane protein</topology>
    </subcellularLocation>
</comment>
<protein>
    <submittedName>
        <fullName evidence="7">Uncharacterized protein</fullName>
    </submittedName>
</protein>
<reference evidence="7" key="1">
    <citation type="submission" date="2015-08" db="EMBL/GenBank/DDBJ databases">
        <authorList>
            <person name="Babu N.S."/>
            <person name="Beckwith C.J."/>
            <person name="Beseler K.G."/>
            <person name="Brison A."/>
            <person name="Carone J.V."/>
            <person name="Caskin T.P."/>
            <person name="Diamond M."/>
            <person name="Durham M.E."/>
            <person name="Foxe J.M."/>
            <person name="Go M."/>
            <person name="Henderson B.A."/>
            <person name="Jones I.B."/>
            <person name="McGettigan J.A."/>
            <person name="Micheletti S.J."/>
            <person name="Nasrallah M.E."/>
            <person name="Ortiz D."/>
            <person name="Piller C.R."/>
            <person name="Privatt S.R."/>
            <person name="Schneider S.L."/>
            <person name="Sharp S."/>
            <person name="Smith T.C."/>
            <person name="Stanton J.D."/>
            <person name="Ullery H.E."/>
            <person name="Wilson R.J."/>
            <person name="Serrano M.G."/>
            <person name="Buck G."/>
            <person name="Lee V."/>
            <person name="Wang Y."/>
            <person name="Carvalho R."/>
            <person name="Voegtly L."/>
            <person name="Shi R."/>
            <person name="Duckworth R."/>
            <person name="Johnson A."/>
            <person name="Loviza R."/>
            <person name="Walstead R."/>
            <person name="Shah Z."/>
            <person name="Kiflezghi M."/>
            <person name="Wade K."/>
            <person name="Ball S.L."/>
            <person name="Bradley K.W."/>
            <person name="Asai D.J."/>
            <person name="Bowman C.A."/>
            <person name="Russell D.A."/>
            <person name="Pope W.H."/>
            <person name="Jacobs-Sera D."/>
            <person name="Hendrix R.W."/>
            <person name="Hatfull G.F."/>
        </authorList>
    </citation>
    <scope>NUCLEOTIDE SEQUENCE</scope>
</reference>